<keyword evidence="2 4" id="KW-0863">Zinc-finger</keyword>
<evidence type="ECO:0000256" key="4">
    <source>
        <dbReference type="PROSITE-ProRule" id="PRU00024"/>
    </source>
</evidence>
<dbReference type="InterPro" id="IPR001841">
    <property type="entry name" value="Znf_RING"/>
</dbReference>
<protein>
    <submittedName>
        <fullName evidence="8">Nuclear factor 7, brain-like</fullName>
    </submittedName>
</protein>
<reference evidence="8" key="3">
    <citation type="submission" date="2025-09" db="UniProtKB">
        <authorList>
            <consortium name="Ensembl"/>
        </authorList>
    </citation>
    <scope>IDENTIFICATION</scope>
</reference>
<dbReference type="PROSITE" id="PS50188">
    <property type="entry name" value="B302_SPRY"/>
    <property type="match status" value="1"/>
</dbReference>
<dbReference type="Gene3D" id="3.30.160.60">
    <property type="entry name" value="Classic Zinc Finger"/>
    <property type="match status" value="1"/>
</dbReference>
<dbReference type="SMART" id="SM00589">
    <property type="entry name" value="PRY"/>
    <property type="match status" value="1"/>
</dbReference>
<dbReference type="InterPro" id="IPR050143">
    <property type="entry name" value="TRIM/RBCC"/>
</dbReference>
<evidence type="ECO:0000256" key="3">
    <source>
        <dbReference type="ARBA" id="ARBA00022833"/>
    </source>
</evidence>
<dbReference type="Pfam" id="PF15227">
    <property type="entry name" value="zf-C3HC4_4"/>
    <property type="match status" value="1"/>
</dbReference>
<name>W5N4N0_LEPOC</name>
<dbReference type="InterPro" id="IPR003879">
    <property type="entry name" value="Butyrophylin_SPRY"/>
</dbReference>
<dbReference type="eggNOG" id="KOG2177">
    <property type="taxonomic scope" value="Eukaryota"/>
</dbReference>
<dbReference type="Gene3D" id="2.60.120.920">
    <property type="match status" value="1"/>
</dbReference>
<evidence type="ECO:0000259" key="7">
    <source>
        <dbReference type="PROSITE" id="PS50188"/>
    </source>
</evidence>
<dbReference type="Bgee" id="ENSLOCG00000012669">
    <property type="expression patterns" value="Expressed in pharyngeal gill and 4 other cell types or tissues"/>
</dbReference>
<dbReference type="PROSITE" id="PS50119">
    <property type="entry name" value="ZF_BBOX"/>
    <property type="match status" value="1"/>
</dbReference>
<dbReference type="SMART" id="SM00184">
    <property type="entry name" value="RING"/>
    <property type="match status" value="1"/>
</dbReference>
<reference evidence="9" key="1">
    <citation type="submission" date="2011-12" db="EMBL/GenBank/DDBJ databases">
        <title>The Draft Genome of Lepisosteus oculatus.</title>
        <authorList>
            <consortium name="The Broad Institute Genome Assembly &amp; Analysis Group"/>
            <consortium name="Computational R&amp;D Group"/>
            <consortium name="and Sequencing Platform"/>
            <person name="Di Palma F."/>
            <person name="Alfoldi J."/>
            <person name="Johnson J."/>
            <person name="Berlin A."/>
            <person name="Gnerre S."/>
            <person name="Jaffe D."/>
            <person name="MacCallum I."/>
            <person name="Young S."/>
            <person name="Walker B.J."/>
            <person name="Lander E.S."/>
            <person name="Lindblad-Toh K."/>
        </authorList>
    </citation>
    <scope>NUCLEOTIDE SEQUENCE [LARGE SCALE GENOMIC DNA]</scope>
</reference>
<dbReference type="SMART" id="SM00336">
    <property type="entry name" value="BBOX"/>
    <property type="match status" value="1"/>
</dbReference>
<dbReference type="GO" id="GO:0061630">
    <property type="term" value="F:ubiquitin protein ligase activity"/>
    <property type="evidence" value="ECO:0000318"/>
    <property type="project" value="GO_Central"/>
</dbReference>
<dbReference type="EMBL" id="AHAT01019039">
    <property type="status" value="NOT_ANNOTATED_CDS"/>
    <property type="molecule type" value="Genomic_DNA"/>
</dbReference>
<feature type="domain" description="B30.2/SPRY" evidence="7">
    <location>
        <begin position="274"/>
        <end position="472"/>
    </location>
</feature>
<evidence type="ECO:0000256" key="1">
    <source>
        <dbReference type="ARBA" id="ARBA00022723"/>
    </source>
</evidence>
<dbReference type="PROSITE" id="PS00518">
    <property type="entry name" value="ZF_RING_1"/>
    <property type="match status" value="1"/>
</dbReference>
<dbReference type="FunFam" id="2.60.120.920:FF:000004">
    <property type="entry name" value="Butyrophilin subfamily 1 member A1"/>
    <property type="match status" value="1"/>
</dbReference>
<dbReference type="AlphaFoldDB" id="W5N4N0"/>
<evidence type="ECO:0000256" key="2">
    <source>
        <dbReference type="ARBA" id="ARBA00022771"/>
    </source>
</evidence>
<dbReference type="Gene3D" id="3.30.40.10">
    <property type="entry name" value="Zinc/RING finger domain, C3HC4 (zinc finger)"/>
    <property type="match status" value="1"/>
</dbReference>
<keyword evidence="9" id="KW-1185">Reference proteome</keyword>
<dbReference type="PRINTS" id="PR01407">
    <property type="entry name" value="BUTYPHLNCDUF"/>
</dbReference>
<dbReference type="GO" id="GO:0045087">
    <property type="term" value="P:innate immune response"/>
    <property type="evidence" value="ECO:0000318"/>
    <property type="project" value="GO_Central"/>
</dbReference>
<dbReference type="GO" id="GO:0005737">
    <property type="term" value="C:cytoplasm"/>
    <property type="evidence" value="ECO:0000318"/>
    <property type="project" value="GO_Central"/>
</dbReference>
<evidence type="ECO:0000313" key="8">
    <source>
        <dbReference type="Ensembl" id="ENSLOCP00000015589.1"/>
    </source>
</evidence>
<feature type="domain" description="B box-type" evidence="6">
    <location>
        <begin position="91"/>
        <end position="127"/>
    </location>
</feature>
<proteinExistence type="predicted"/>
<dbReference type="SUPFAM" id="SSF57845">
    <property type="entry name" value="B-box zinc-binding domain"/>
    <property type="match status" value="1"/>
</dbReference>
<dbReference type="Pfam" id="PF00643">
    <property type="entry name" value="zf-B_box"/>
    <property type="match status" value="1"/>
</dbReference>
<evidence type="ECO:0000313" key="9">
    <source>
        <dbReference type="Proteomes" id="UP000018468"/>
    </source>
</evidence>
<evidence type="ECO:0000259" key="6">
    <source>
        <dbReference type="PROSITE" id="PS50119"/>
    </source>
</evidence>
<dbReference type="SUPFAM" id="SSF57850">
    <property type="entry name" value="RING/U-box"/>
    <property type="match status" value="1"/>
</dbReference>
<dbReference type="GO" id="GO:0008270">
    <property type="term" value="F:zinc ion binding"/>
    <property type="evidence" value="ECO:0007669"/>
    <property type="project" value="UniProtKB-KW"/>
</dbReference>
<dbReference type="Proteomes" id="UP000018468">
    <property type="component" value="Linkage group LG7"/>
</dbReference>
<dbReference type="InterPro" id="IPR013320">
    <property type="entry name" value="ConA-like_dom_sf"/>
</dbReference>
<dbReference type="Pfam" id="PF00622">
    <property type="entry name" value="SPRY"/>
    <property type="match status" value="1"/>
</dbReference>
<dbReference type="Pfam" id="PF13765">
    <property type="entry name" value="PRY"/>
    <property type="match status" value="1"/>
</dbReference>
<dbReference type="PROSITE" id="PS50089">
    <property type="entry name" value="ZF_RING_2"/>
    <property type="match status" value="1"/>
</dbReference>
<feature type="domain" description="RING-type" evidence="5">
    <location>
        <begin position="14"/>
        <end position="54"/>
    </location>
</feature>
<dbReference type="InterPro" id="IPR006574">
    <property type="entry name" value="PRY"/>
</dbReference>
<dbReference type="InterPro" id="IPR003877">
    <property type="entry name" value="SPRY_dom"/>
</dbReference>
<dbReference type="InterPro" id="IPR001870">
    <property type="entry name" value="B30.2/SPRY"/>
</dbReference>
<dbReference type="InParanoid" id="W5N4N0"/>
<organism evidence="8 9">
    <name type="scientific">Lepisosteus oculatus</name>
    <name type="common">Spotted gar</name>
    <dbReference type="NCBI Taxonomy" id="7918"/>
    <lineage>
        <taxon>Eukaryota</taxon>
        <taxon>Metazoa</taxon>
        <taxon>Chordata</taxon>
        <taxon>Craniata</taxon>
        <taxon>Vertebrata</taxon>
        <taxon>Euteleostomi</taxon>
        <taxon>Actinopterygii</taxon>
        <taxon>Neopterygii</taxon>
        <taxon>Holostei</taxon>
        <taxon>Semionotiformes</taxon>
        <taxon>Lepisosteidae</taxon>
        <taxon>Lepisosteus</taxon>
    </lineage>
</organism>
<dbReference type="CDD" id="cd13733">
    <property type="entry name" value="SPRY_PRY_C-I_1"/>
    <property type="match status" value="1"/>
</dbReference>
<evidence type="ECO:0000259" key="5">
    <source>
        <dbReference type="PROSITE" id="PS50089"/>
    </source>
</evidence>
<keyword evidence="1" id="KW-0479">Metal-binding</keyword>
<dbReference type="GeneTree" id="ENSGT00940000158537"/>
<keyword evidence="3" id="KW-0862">Zinc</keyword>
<reference evidence="8" key="2">
    <citation type="submission" date="2025-08" db="UniProtKB">
        <authorList>
            <consortium name="Ensembl"/>
        </authorList>
    </citation>
    <scope>IDENTIFICATION</scope>
</reference>
<dbReference type="InterPro" id="IPR000315">
    <property type="entry name" value="Znf_B-box"/>
</dbReference>
<dbReference type="InterPro" id="IPR013083">
    <property type="entry name" value="Znf_RING/FYVE/PHD"/>
</dbReference>
<dbReference type="PANTHER" id="PTHR24103">
    <property type="entry name" value="E3 UBIQUITIN-PROTEIN LIGASE TRIM"/>
    <property type="match status" value="1"/>
</dbReference>
<dbReference type="InterPro" id="IPR017907">
    <property type="entry name" value="Znf_RING_CS"/>
</dbReference>
<dbReference type="Ensembl" id="ENSLOCT00000015618.1">
    <property type="protein sequence ID" value="ENSLOCP00000015589.1"/>
    <property type="gene ID" value="ENSLOCG00000012669.1"/>
</dbReference>
<dbReference type="SUPFAM" id="SSF49899">
    <property type="entry name" value="Concanavalin A-like lectins/glucanases"/>
    <property type="match status" value="1"/>
</dbReference>
<dbReference type="STRING" id="7918.ENSLOCP00000015589"/>
<dbReference type="SMART" id="SM00449">
    <property type="entry name" value="SPRY"/>
    <property type="match status" value="1"/>
</dbReference>
<accession>W5N4N0</accession>
<dbReference type="OMA" id="MIAQHRG"/>
<dbReference type="InterPro" id="IPR043136">
    <property type="entry name" value="B30.2/SPRY_sf"/>
</dbReference>
<sequence>MESFESQLVLELSCKGCRKLFHDPVTLMCGHSFCRLCLSQMTQTPEGVLCPDCHHCSISDSWRNDSLLQRIVGIYVQEKLVAEKLFELPECTCHEGKLKLFCHDCFQLLCVKCVSGEEHAGHKIIPAEEALEAFKEDIQDKVNNYNRVLKSMESHLLQIQVIIKAHKGRRQIQMLFARLHHHLNLTEQALLLGVMHEKSLLVADMKSKMRQLESDKLLLTKEVQSAVEVAESQNASFLAKIVKTCKSLSRGIESLCMKKYSEKTLNSANYLGTALHSTWKNVHFAFLVLFSEHLTFDPNTAHPNLIVSVDGTRLEYTAERQDLPDNPGRYNSCLCALAAQGYSSRKHYWEVEVGEKIHWDLGIAKESVIRKGNISLGPLSGYWAIMLRDGTDYCTCTSQTLSPQVVKWPRKIGIFLDYEKGEVSFYNAVDGSCIFSFRDSFTERLYPYFHFGPNDDGRNSLPLQICPPQPTSQEE</sequence>